<dbReference type="Proteomes" id="UP000825935">
    <property type="component" value="Chromosome 14"/>
</dbReference>
<reference evidence="1" key="1">
    <citation type="submission" date="2021-08" db="EMBL/GenBank/DDBJ databases">
        <title>WGS assembly of Ceratopteris richardii.</title>
        <authorList>
            <person name="Marchant D.B."/>
            <person name="Chen G."/>
            <person name="Jenkins J."/>
            <person name="Shu S."/>
            <person name="Leebens-Mack J."/>
            <person name="Grimwood J."/>
            <person name="Schmutz J."/>
            <person name="Soltis P."/>
            <person name="Soltis D."/>
            <person name="Chen Z.-H."/>
        </authorList>
    </citation>
    <scope>NUCLEOTIDE SEQUENCE</scope>
    <source>
        <strain evidence="1">Whitten #5841</strain>
        <tissue evidence="1">Leaf</tissue>
    </source>
</reference>
<dbReference type="AlphaFoldDB" id="A0A8T2TAE1"/>
<dbReference type="EMBL" id="CM035419">
    <property type="protein sequence ID" value="KAH7415919.1"/>
    <property type="molecule type" value="Genomic_DNA"/>
</dbReference>
<comment type="caution">
    <text evidence="1">The sequence shown here is derived from an EMBL/GenBank/DDBJ whole genome shotgun (WGS) entry which is preliminary data.</text>
</comment>
<name>A0A8T2TAE1_CERRI</name>
<protein>
    <submittedName>
        <fullName evidence="1">Uncharacterized protein</fullName>
    </submittedName>
</protein>
<gene>
    <name evidence="1" type="ORF">KP509_14G066500</name>
</gene>
<accession>A0A8T2TAE1</accession>
<evidence type="ECO:0000313" key="1">
    <source>
        <dbReference type="EMBL" id="KAH7415919.1"/>
    </source>
</evidence>
<sequence>MRNDDFAHSIYSSRYRDVMFAESPSCIYHSFYRISISPKLCIELFCHFAFAASRTDKCDFQLQAEYTMVRREREHINIIESDGSGFVIYAEAFAYVLY</sequence>
<evidence type="ECO:0000313" key="2">
    <source>
        <dbReference type="Proteomes" id="UP000825935"/>
    </source>
</evidence>
<keyword evidence="2" id="KW-1185">Reference proteome</keyword>
<organism evidence="1 2">
    <name type="scientific">Ceratopteris richardii</name>
    <name type="common">Triangle waterfern</name>
    <dbReference type="NCBI Taxonomy" id="49495"/>
    <lineage>
        <taxon>Eukaryota</taxon>
        <taxon>Viridiplantae</taxon>
        <taxon>Streptophyta</taxon>
        <taxon>Embryophyta</taxon>
        <taxon>Tracheophyta</taxon>
        <taxon>Polypodiopsida</taxon>
        <taxon>Polypodiidae</taxon>
        <taxon>Polypodiales</taxon>
        <taxon>Pteridineae</taxon>
        <taxon>Pteridaceae</taxon>
        <taxon>Parkerioideae</taxon>
        <taxon>Ceratopteris</taxon>
    </lineage>
</organism>
<proteinExistence type="predicted"/>